<dbReference type="AlphaFoldDB" id="W2YXV7"/>
<dbReference type="Proteomes" id="UP000018948">
    <property type="component" value="Unassembled WGS sequence"/>
</dbReference>
<evidence type="ECO:0000313" key="1">
    <source>
        <dbReference type="EMBL" id="ETP39635.1"/>
    </source>
</evidence>
<sequence>MYVEGFAVVTEISGPGPLFAALVNVEKSVLVSTLETPRSTTEANTVANFMVAEVMKCEHD</sequence>
<organism evidence="1 2">
    <name type="scientific">Phytophthora nicotianae P10297</name>
    <dbReference type="NCBI Taxonomy" id="1317064"/>
    <lineage>
        <taxon>Eukaryota</taxon>
        <taxon>Sar</taxon>
        <taxon>Stramenopiles</taxon>
        <taxon>Oomycota</taxon>
        <taxon>Peronosporomycetes</taxon>
        <taxon>Peronosporales</taxon>
        <taxon>Peronosporaceae</taxon>
        <taxon>Phytophthora</taxon>
    </lineage>
</organism>
<name>W2YXV7_PHYNI</name>
<accession>W2YXV7</accession>
<protein>
    <submittedName>
        <fullName evidence="1">Uncharacterized protein</fullName>
    </submittedName>
</protein>
<dbReference type="EMBL" id="ANIY01002663">
    <property type="protein sequence ID" value="ETP39635.1"/>
    <property type="molecule type" value="Genomic_DNA"/>
</dbReference>
<proteinExistence type="predicted"/>
<gene>
    <name evidence="1" type="ORF">F442_12913</name>
</gene>
<reference evidence="1 2" key="1">
    <citation type="submission" date="2013-11" db="EMBL/GenBank/DDBJ databases">
        <title>The Genome Sequence of Phytophthora parasitica P10297.</title>
        <authorList>
            <consortium name="The Broad Institute Genomics Platform"/>
            <person name="Russ C."/>
            <person name="Tyler B."/>
            <person name="Panabieres F."/>
            <person name="Shan W."/>
            <person name="Tripathy S."/>
            <person name="Grunwald N."/>
            <person name="Machado M."/>
            <person name="Johnson C.S."/>
            <person name="Walker B."/>
            <person name="Young S.K."/>
            <person name="Zeng Q."/>
            <person name="Gargeya S."/>
            <person name="Fitzgerald M."/>
            <person name="Haas B."/>
            <person name="Abouelleil A."/>
            <person name="Allen A.W."/>
            <person name="Alvarado L."/>
            <person name="Arachchi H.M."/>
            <person name="Berlin A.M."/>
            <person name="Chapman S.B."/>
            <person name="Gainer-Dewar J."/>
            <person name="Goldberg J."/>
            <person name="Griggs A."/>
            <person name="Gujja S."/>
            <person name="Hansen M."/>
            <person name="Howarth C."/>
            <person name="Imamovic A."/>
            <person name="Ireland A."/>
            <person name="Larimer J."/>
            <person name="McCowan C."/>
            <person name="Murphy C."/>
            <person name="Pearson M."/>
            <person name="Poon T.W."/>
            <person name="Priest M."/>
            <person name="Roberts A."/>
            <person name="Saif S."/>
            <person name="Shea T."/>
            <person name="Sisk P."/>
            <person name="Sykes S."/>
            <person name="Wortman J."/>
            <person name="Nusbaum C."/>
            <person name="Birren B."/>
        </authorList>
    </citation>
    <scope>NUCLEOTIDE SEQUENCE [LARGE SCALE GENOMIC DNA]</scope>
    <source>
        <strain evidence="1 2">P10297</strain>
    </source>
</reference>
<comment type="caution">
    <text evidence="1">The sequence shown here is derived from an EMBL/GenBank/DDBJ whole genome shotgun (WGS) entry which is preliminary data.</text>
</comment>
<evidence type="ECO:0000313" key="2">
    <source>
        <dbReference type="Proteomes" id="UP000018948"/>
    </source>
</evidence>